<feature type="compositionally biased region" description="Pro residues" evidence="5">
    <location>
        <begin position="164"/>
        <end position="177"/>
    </location>
</feature>
<evidence type="ECO:0000313" key="9">
    <source>
        <dbReference type="Proteomes" id="UP001501470"/>
    </source>
</evidence>
<keyword evidence="4" id="KW-0804">Transcription</keyword>
<dbReference type="RefSeq" id="WP_344504758.1">
    <property type="nucleotide sequence ID" value="NZ_BAAAQD010000010.1"/>
</dbReference>
<comment type="similarity">
    <text evidence="1">Belongs to the sigma-70 factor family. ECF subfamily.</text>
</comment>
<dbReference type="InterPro" id="IPR013324">
    <property type="entry name" value="RNA_pol_sigma_r3/r4-like"/>
</dbReference>
<evidence type="ECO:0000256" key="3">
    <source>
        <dbReference type="ARBA" id="ARBA00023082"/>
    </source>
</evidence>
<dbReference type="Proteomes" id="UP001501470">
    <property type="component" value="Unassembled WGS sequence"/>
</dbReference>
<organism evidence="8 9">
    <name type="scientific">Dactylosporangium maewongense</name>
    <dbReference type="NCBI Taxonomy" id="634393"/>
    <lineage>
        <taxon>Bacteria</taxon>
        <taxon>Bacillati</taxon>
        <taxon>Actinomycetota</taxon>
        <taxon>Actinomycetes</taxon>
        <taxon>Micromonosporales</taxon>
        <taxon>Micromonosporaceae</taxon>
        <taxon>Dactylosporangium</taxon>
    </lineage>
</organism>
<dbReference type="PANTHER" id="PTHR43133">
    <property type="entry name" value="RNA POLYMERASE ECF-TYPE SIGMA FACTO"/>
    <property type="match status" value="1"/>
</dbReference>
<evidence type="ECO:0000256" key="1">
    <source>
        <dbReference type="ARBA" id="ARBA00010641"/>
    </source>
</evidence>
<dbReference type="EMBL" id="BAAAQD010000010">
    <property type="protein sequence ID" value="GAA1528801.1"/>
    <property type="molecule type" value="Genomic_DNA"/>
</dbReference>
<dbReference type="PANTHER" id="PTHR43133:SF25">
    <property type="entry name" value="RNA POLYMERASE SIGMA FACTOR RFAY-RELATED"/>
    <property type="match status" value="1"/>
</dbReference>
<reference evidence="9" key="1">
    <citation type="journal article" date="2019" name="Int. J. Syst. Evol. Microbiol.">
        <title>The Global Catalogue of Microorganisms (GCM) 10K type strain sequencing project: providing services to taxonomists for standard genome sequencing and annotation.</title>
        <authorList>
            <consortium name="The Broad Institute Genomics Platform"/>
            <consortium name="The Broad Institute Genome Sequencing Center for Infectious Disease"/>
            <person name="Wu L."/>
            <person name="Ma J."/>
        </authorList>
    </citation>
    <scope>NUCLEOTIDE SEQUENCE [LARGE SCALE GENOMIC DNA]</scope>
    <source>
        <strain evidence="9">JCM 15933</strain>
    </source>
</reference>
<dbReference type="NCBIfam" id="TIGR02937">
    <property type="entry name" value="sigma70-ECF"/>
    <property type="match status" value="1"/>
</dbReference>
<keyword evidence="3" id="KW-0731">Sigma factor</keyword>
<dbReference type="InterPro" id="IPR013249">
    <property type="entry name" value="RNA_pol_sigma70_r4_t2"/>
</dbReference>
<dbReference type="InterPro" id="IPR039425">
    <property type="entry name" value="RNA_pol_sigma-70-like"/>
</dbReference>
<dbReference type="SUPFAM" id="SSF88659">
    <property type="entry name" value="Sigma3 and sigma4 domains of RNA polymerase sigma factors"/>
    <property type="match status" value="1"/>
</dbReference>
<dbReference type="InterPro" id="IPR007627">
    <property type="entry name" value="RNA_pol_sigma70_r2"/>
</dbReference>
<evidence type="ECO:0000256" key="5">
    <source>
        <dbReference type="SAM" id="MobiDB-lite"/>
    </source>
</evidence>
<evidence type="ECO:0000313" key="8">
    <source>
        <dbReference type="EMBL" id="GAA1528801.1"/>
    </source>
</evidence>
<dbReference type="InterPro" id="IPR013325">
    <property type="entry name" value="RNA_pol_sigma_r2"/>
</dbReference>
<dbReference type="Gene3D" id="1.10.1740.10">
    <property type="match status" value="1"/>
</dbReference>
<gene>
    <name evidence="8" type="ORF">GCM10009827_052520</name>
</gene>
<protein>
    <submittedName>
        <fullName evidence="8">Sigma-70 family RNA polymerase sigma factor</fullName>
    </submittedName>
</protein>
<evidence type="ECO:0000256" key="4">
    <source>
        <dbReference type="ARBA" id="ARBA00023163"/>
    </source>
</evidence>
<dbReference type="InterPro" id="IPR036388">
    <property type="entry name" value="WH-like_DNA-bd_sf"/>
</dbReference>
<sequence>MDDANDRDAGWFRDVYARHYADVVRYGLRRLDGTAAAEELAQEVFLVAWRRRGEVPEPALPWLYGVGRRLLANHRRARRTAPAPGALGDHPAADRHDGLTELLAVRAALTRLSDDDQEILRLVAWEQLSVAEAALVLSCGVTAARVRLHRARRRLTVLVADTPAPAPAPSSARPPAPTRTGGTR</sequence>
<feature type="domain" description="RNA polymerase sigma factor 70 region 4 type 2" evidence="7">
    <location>
        <begin position="103"/>
        <end position="155"/>
    </location>
</feature>
<feature type="region of interest" description="Disordered" evidence="5">
    <location>
        <begin position="160"/>
        <end position="184"/>
    </location>
</feature>
<name>A0ABP4LPG6_9ACTN</name>
<keyword evidence="2" id="KW-0805">Transcription regulation</keyword>
<proteinExistence type="inferred from homology"/>
<dbReference type="Pfam" id="PF08281">
    <property type="entry name" value="Sigma70_r4_2"/>
    <property type="match status" value="1"/>
</dbReference>
<feature type="domain" description="RNA polymerase sigma-70 region 2" evidence="6">
    <location>
        <begin position="16"/>
        <end position="79"/>
    </location>
</feature>
<comment type="caution">
    <text evidence="8">The sequence shown here is derived from an EMBL/GenBank/DDBJ whole genome shotgun (WGS) entry which is preliminary data.</text>
</comment>
<dbReference type="InterPro" id="IPR014284">
    <property type="entry name" value="RNA_pol_sigma-70_dom"/>
</dbReference>
<dbReference type="Pfam" id="PF04542">
    <property type="entry name" value="Sigma70_r2"/>
    <property type="match status" value="1"/>
</dbReference>
<dbReference type="Gene3D" id="1.10.10.10">
    <property type="entry name" value="Winged helix-like DNA-binding domain superfamily/Winged helix DNA-binding domain"/>
    <property type="match status" value="1"/>
</dbReference>
<keyword evidence="9" id="KW-1185">Reference proteome</keyword>
<dbReference type="SUPFAM" id="SSF88946">
    <property type="entry name" value="Sigma2 domain of RNA polymerase sigma factors"/>
    <property type="match status" value="1"/>
</dbReference>
<accession>A0ABP4LPG6</accession>
<evidence type="ECO:0000259" key="7">
    <source>
        <dbReference type="Pfam" id="PF08281"/>
    </source>
</evidence>
<evidence type="ECO:0000256" key="2">
    <source>
        <dbReference type="ARBA" id="ARBA00023015"/>
    </source>
</evidence>
<evidence type="ECO:0000259" key="6">
    <source>
        <dbReference type="Pfam" id="PF04542"/>
    </source>
</evidence>